<evidence type="ECO:0000313" key="1">
    <source>
        <dbReference type="EMBL" id="KIW22034.1"/>
    </source>
</evidence>
<reference evidence="1 2" key="1">
    <citation type="submission" date="2015-01" db="EMBL/GenBank/DDBJ databases">
        <title>The Genome Sequence of Cladophialophora immunda CBS83496.</title>
        <authorList>
            <consortium name="The Broad Institute Genomics Platform"/>
            <person name="Cuomo C."/>
            <person name="de Hoog S."/>
            <person name="Gorbushina A."/>
            <person name="Stielow B."/>
            <person name="Teixiera M."/>
            <person name="Abouelleil A."/>
            <person name="Chapman S.B."/>
            <person name="Priest M."/>
            <person name="Young S.K."/>
            <person name="Wortman J."/>
            <person name="Nusbaum C."/>
            <person name="Birren B."/>
        </authorList>
    </citation>
    <scope>NUCLEOTIDE SEQUENCE [LARGE SCALE GENOMIC DNA]</scope>
    <source>
        <strain evidence="1 2">CBS 83496</strain>
    </source>
</reference>
<accession>A0A0D2CET5</accession>
<dbReference type="STRING" id="569365.A0A0D2CET5"/>
<dbReference type="EMBL" id="KN847056">
    <property type="protein sequence ID" value="KIW22034.1"/>
    <property type="molecule type" value="Genomic_DNA"/>
</dbReference>
<organism evidence="1 2">
    <name type="scientific">Cladophialophora immunda</name>
    <dbReference type="NCBI Taxonomy" id="569365"/>
    <lineage>
        <taxon>Eukaryota</taxon>
        <taxon>Fungi</taxon>
        <taxon>Dikarya</taxon>
        <taxon>Ascomycota</taxon>
        <taxon>Pezizomycotina</taxon>
        <taxon>Eurotiomycetes</taxon>
        <taxon>Chaetothyriomycetidae</taxon>
        <taxon>Chaetothyriales</taxon>
        <taxon>Herpotrichiellaceae</taxon>
        <taxon>Cladophialophora</taxon>
    </lineage>
</organism>
<proteinExistence type="predicted"/>
<protein>
    <recommendedName>
        <fullName evidence="3">F-box domain-containing protein</fullName>
    </recommendedName>
</protein>
<dbReference type="HOGENOM" id="CLU_1038298_0_0_1"/>
<dbReference type="RefSeq" id="XP_016242250.1">
    <property type="nucleotide sequence ID" value="XM_016400110.1"/>
</dbReference>
<evidence type="ECO:0000313" key="2">
    <source>
        <dbReference type="Proteomes" id="UP000054466"/>
    </source>
</evidence>
<name>A0A0D2CET5_9EURO</name>
<dbReference type="VEuPathDB" id="FungiDB:PV07_12574"/>
<evidence type="ECO:0008006" key="3">
    <source>
        <dbReference type="Google" id="ProtNLM"/>
    </source>
</evidence>
<gene>
    <name evidence="1" type="ORF">PV07_12574</name>
</gene>
<dbReference type="OrthoDB" id="3938867at2759"/>
<sequence length="268" mass="29641">MSLAADQIRFDGPSRYHGPFSKAQSRGYHTADDEPRLMPLFGSGCHAEGQEPGSSPSESIYWFEGVPISLVPDTVFENDTDAAIAKAVEHGLATGRSDFRMVLFSIWRAVLVEISTKDAVHKIPRTGLVRICDRRENGDRSGFAALQTFFATAADRALRVSTEGVFPPDIYGLILEHADLETRRSCARVSRTFQTLSRNPFTKFSTTFIGGMDVSAAHLRKLTEKSVVSNWEAMYYIEEGKTAGIWFPILGQGSRLSMMTQAAIRLVP</sequence>
<dbReference type="Proteomes" id="UP000054466">
    <property type="component" value="Unassembled WGS sequence"/>
</dbReference>
<dbReference type="AlphaFoldDB" id="A0A0D2CET5"/>
<keyword evidence="2" id="KW-1185">Reference proteome</keyword>
<dbReference type="GeneID" id="27351768"/>